<feature type="compositionally biased region" description="Gly residues" evidence="14">
    <location>
        <begin position="601"/>
        <end position="613"/>
    </location>
</feature>
<evidence type="ECO:0000256" key="7">
    <source>
        <dbReference type="ARBA" id="ARBA00023277"/>
    </source>
</evidence>
<dbReference type="InterPro" id="IPR002509">
    <property type="entry name" value="NODB_dom"/>
</dbReference>
<comment type="caution">
    <text evidence="17">The sequence shown here is derived from an EMBL/GenBank/DDBJ whole genome shotgun (WGS) entry which is preliminary data.</text>
</comment>
<dbReference type="Pfam" id="PF01522">
    <property type="entry name" value="Polysacc_deac_1"/>
    <property type="match status" value="1"/>
</dbReference>
<feature type="domain" description="NodB homology" evidence="16">
    <location>
        <begin position="139"/>
        <end position="553"/>
    </location>
</feature>
<keyword evidence="15" id="KW-0732">Signal</keyword>
<keyword evidence="9" id="KW-0449">Lipoprotein</keyword>
<evidence type="ECO:0000313" key="18">
    <source>
        <dbReference type="Proteomes" id="UP001221757"/>
    </source>
</evidence>
<evidence type="ECO:0000256" key="1">
    <source>
        <dbReference type="ARBA" id="ARBA00001941"/>
    </source>
</evidence>
<dbReference type="PROSITE" id="PS51677">
    <property type="entry name" value="NODB"/>
    <property type="match status" value="1"/>
</dbReference>
<evidence type="ECO:0000256" key="3">
    <source>
        <dbReference type="ARBA" id="ARBA00022475"/>
    </source>
</evidence>
<comment type="catalytic activity">
    <reaction evidence="13">
        <text>[(1-&gt;4)-N-acetyl-beta-D-glucosaminyl](n) + n H2O = chitosan + n acetate</text>
        <dbReference type="Rhea" id="RHEA:10464"/>
        <dbReference type="Rhea" id="RHEA-COMP:9593"/>
        <dbReference type="Rhea" id="RHEA-COMP:9597"/>
        <dbReference type="ChEBI" id="CHEBI:15377"/>
        <dbReference type="ChEBI" id="CHEBI:17029"/>
        <dbReference type="ChEBI" id="CHEBI:30089"/>
        <dbReference type="ChEBI" id="CHEBI:57704"/>
        <dbReference type="EC" id="3.5.1.41"/>
    </reaction>
    <physiologicalReaction direction="left-to-right" evidence="13">
        <dbReference type="Rhea" id="RHEA:10465"/>
    </physiologicalReaction>
</comment>
<evidence type="ECO:0000256" key="5">
    <source>
        <dbReference type="ARBA" id="ARBA00023024"/>
    </source>
</evidence>
<evidence type="ECO:0000256" key="15">
    <source>
        <dbReference type="SAM" id="SignalP"/>
    </source>
</evidence>
<keyword evidence="3" id="KW-1003">Cell membrane</keyword>
<keyword evidence="4" id="KW-0325">Glycoprotein</keyword>
<feature type="signal peptide" evidence="15">
    <location>
        <begin position="1"/>
        <end position="25"/>
    </location>
</feature>
<organism evidence="17 18">
    <name type="scientific">Mycena rosella</name>
    <name type="common">Pink bonnet</name>
    <name type="synonym">Agaricus rosellus</name>
    <dbReference type="NCBI Taxonomy" id="1033263"/>
    <lineage>
        <taxon>Eukaryota</taxon>
        <taxon>Fungi</taxon>
        <taxon>Dikarya</taxon>
        <taxon>Basidiomycota</taxon>
        <taxon>Agaricomycotina</taxon>
        <taxon>Agaricomycetes</taxon>
        <taxon>Agaricomycetidae</taxon>
        <taxon>Agaricales</taxon>
        <taxon>Marasmiineae</taxon>
        <taxon>Mycenaceae</taxon>
        <taxon>Mycena</taxon>
    </lineage>
</organism>
<dbReference type="PANTHER" id="PTHR10587:SF98">
    <property type="entry name" value="CHITIN DEACETYLASE"/>
    <property type="match status" value="1"/>
</dbReference>
<dbReference type="GO" id="GO:0009272">
    <property type="term" value="P:fungal-type cell wall biogenesis"/>
    <property type="evidence" value="ECO:0007669"/>
    <property type="project" value="UniProtKB-ARBA"/>
</dbReference>
<evidence type="ECO:0000256" key="4">
    <source>
        <dbReference type="ARBA" id="ARBA00022622"/>
    </source>
</evidence>
<feature type="compositionally biased region" description="Polar residues" evidence="14">
    <location>
        <begin position="318"/>
        <end position="327"/>
    </location>
</feature>
<gene>
    <name evidence="17" type="ORF">B0H17DRAFT_1186291</name>
</gene>
<protein>
    <recommendedName>
        <fullName evidence="12">chitin deacetylase</fullName>
        <ecNumber evidence="12">3.5.1.41</ecNumber>
    </recommendedName>
</protein>
<dbReference type="InterPro" id="IPR011330">
    <property type="entry name" value="Glyco_hydro/deAcase_b/a-brl"/>
</dbReference>
<evidence type="ECO:0000259" key="16">
    <source>
        <dbReference type="PROSITE" id="PS51677"/>
    </source>
</evidence>
<feature type="region of interest" description="Disordered" evidence="14">
    <location>
        <begin position="318"/>
        <end position="339"/>
    </location>
</feature>
<dbReference type="GO" id="GO:0004099">
    <property type="term" value="F:chitin deacetylase activity"/>
    <property type="evidence" value="ECO:0007669"/>
    <property type="project" value="UniProtKB-EC"/>
</dbReference>
<evidence type="ECO:0000256" key="13">
    <source>
        <dbReference type="ARBA" id="ARBA00048494"/>
    </source>
</evidence>
<evidence type="ECO:0000313" key="17">
    <source>
        <dbReference type="EMBL" id="KAJ7653769.1"/>
    </source>
</evidence>
<evidence type="ECO:0000256" key="14">
    <source>
        <dbReference type="SAM" id="MobiDB-lite"/>
    </source>
</evidence>
<sequence length="644" mass="68292">MRARCASPAAAAALVLLLRAAAVRAQDRTTEAQEAAIEDPTAECAPYFNAAVSAAIPNFPTISKNVTALLPNDTAGKAKFASFSANIPNIAPRGTLGGDFTGVTYDQAADPDCWWTQTGCTTPKTAGVNADVKDVQPPRTLGYGFDDGPFCGHNRFYNFLESQNQKATLFYIGTNVFNFPLEAQRAVADGHEICVHTWSHPSMTAATNEGAFAELWYTQQAIKLVTGVTPTCWRTQGAHEGGADGGADLDARRRRRRRGFWPEGVPLRARRGHGSGRRRGRTKEARFLAQASARRRRGLWPEGVHVGARRGQTWRVQSSVGATTRPQASARRGCARGRRSPQDALRAFADSVARQGLLPSGVQRVDGRFTPHGGSCGGYMRSVPGVDAYARRTRVRGDFGLGVRGGDSSPYRSRGVLFEGVSGPDFISLHARGRACPGCRTRGLLVVFIPILPPKGDVDDRIRFIAQQLGLETIMWGFDSFDWEAGTNGITTDTVQSNYDTLISDATSGKFDTVGAIILTHELNNYTMQTAIDNYPKLAAAFDHLAPVGVTQNKTTPYVETNYTQPSFSDYIAARGSSTGSGSNSTTGSSGTSGASKSGSSGTGKSGPSGTGIGASQTTGTGAAAALRAPSMLALLGAVLGLAL</sequence>
<evidence type="ECO:0000256" key="6">
    <source>
        <dbReference type="ARBA" id="ARBA00023136"/>
    </source>
</evidence>
<keyword evidence="5" id="KW-0146">Chitin degradation</keyword>
<keyword evidence="7" id="KW-0119">Carbohydrate metabolism</keyword>
<dbReference type="EC" id="3.5.1.41" evidence="12"/>
<keyword evidence="11" id="KW-0624">Polysaccharide degradation</keyword>
<evidence type="ECO:0000256" key="10">
    <source>
        <dbReference type="ARBA" id="ARBA00023316"/>
    </source>
</evidence>
<dbReference type="AlphaFoldDB" id="A0AAD7CMQ9"/>
<keyword evidence="8" id="KW-0170">Cobalt</keyword>
<proteinExistence type="predicted"/>
<dbReference type="Gene3D" id="3.20.20.370">
    <property type="entry name" value="Glycoside hydrolase/deacetylase"/>
    <property type="match status" value="2"/>
</dbReference>
<reference evidence="17" key="1">
    <citation type="submission" date="2023-03" db="EMBL/GenBank/DDBJ databases">
        <title>Massive genome expansion in bonnet fungi (Mycena s.s.) driven by repeated elements and novel gene families across ecological guilds.</title>
        <authorList>
            <consortium name="Lawrence Berkeley National Laboratory"/>
            <person name="Harder C.B."/>
            <person name="Miyauchi S."/>
            <person name="Viragh M."/>
            <person name="Kuo A."/>
            <person name="Thoen E."/>
            <person name="Andreopoulos B."/>
            <person name="Lu D."/>
            <person name="Skrede I."/>
            <person name="Drula E."/>
            <person name="Henrissat B."/>
            <person name="Morin E."/>
            <person name="Kohler A."/>
            <person name="Barry K."/>
            <person name="LaButti K."/>
            <person name="Morin E."/>
            <person name="Salamov A."/>
            <person name="Lipzen A."/>
            <person name="Mereny Z."/>
            <person name="Hegedus B."/>
            <person name="Baldrian P."/>
            <person name="Stursova M."/>
            <person name="Weitz H."/>
            <person name="Taylor A."/>
            <person name="Grigoriev I.V."/>
            <person name="Nagy L.G."/>
            <person name="Martin F."/>
            <person name="Kauserud H."/>
        </authorList>
    </citation>
    <scope>NUCLEOTIDE SEQUENCE</scope>
    <source>
        <strain evidence="17">CBHHK067</strain>
    </source>
</reference>
<keyword evidence="4" id="KW-0336">GPI-anchor</keyword>
<feature type="chain" id="PRO_5042243146" description="chitin deacetylase" evidence="15">
    <location>
        <begin position="26"/>
        <end position="644"/>
    </location>
</feature>
<keyword evidence="18" id="KW-1185">Reference proteome</keyword>
<name>A0AAD7CMQ9_MYCRO</name>
<accession>A0AAD7CMQ9</accession>
<comment type="cofactor">
    <cofactor evidence="1">
        <name>Co(2+)</name>
        <dbReference type="ChEBI" id="CHEBI:48828"/>
    </cofactor>
</comment>
<dbReference type="InterPro" id="IPR050248">
    <property type="entry name" value="Polysacc_deacetylase_ArnD"/>
</dbReference>
<dbReference type="GO" id="GO:0000272">
    <property type="term" value="P:polysaccharide catabolic process"/>
    <property type="evidence" value="ECO:0007669"/>
    <property type="project" value="UniProtKB-KW"/>
</dbReference>
<feature type="region of interest" description="Disordered" evidence="14">
    <location>
        <begin position="574"/>
        <end position="618"/>
    </location>
</feature>
<evidence type="ECO:0000256" key="8">
    <source>
        <dbReference type="ARBA" id="ARBA00023285"/>
    </source>
</evidence>
<evidence type="ECO:0000256" key="2">
    <source>
        <dbReference type="ARBA" id="ARBA00004609"/>
    </source>
</evidence>
<dbReference type="SUPFAM" id="SSF88713">
    <property type="entry name" value="Glycoside hydrolase/deacetylase"/>
    <property type="match status" value="2"/>
</dbReference>
<dbReference type="PANTHER" id="PTHR10587">
    <property type="entry name" value="GLYCOSYL TRANSFERASE-RELATED"/>
    <property type="match status" value="1"/>
</dbReference>
<keyword evidence="10" id="KW-0961">Cell wall biogenesis/degradation</keyword>
<dbReference type="GO" id="GO:0006032">
    <property type="term" value="P:chitin catabolic process"/>
    <property type="evidence" value="ECO:0007669"/>
    <property type="project" value="UniProtKB-KW"/>
</dbReference>
<dbReference type="Proteomes" id="UP001221757">
    <property type="component" value="Unassembled WGS sequence"/>
</dbReference>
<feature type="compositionally biased region" description="Low complexity" evidence="14">
    <location>
        <begin position="576"/>
        <end position="600"/>
    </location>
</feature>
<comment type="subcellular location">
    <subcellularLocation>
        <location evidence="2">Cell membrane</location>
        <topology evidence="2">Lipid-anchor</topology>
        <topology evidence="2">GPI-anchor</topology>
    </subcellularLocation>
</comment>
<evidence type="ECO:0000256" key="9">
    <source>
        <dbReference type="ARBA" id="ARBA00023288"/>
    </source>
</evidence>
<evidence type="ECO:0000256" key="11">
    <source>
        <dbReference type="ARBA" id="ARBA00023326"/>
    </source>
</evidence>
<evidence type="ECO:0000256" key="12">
    <source>
        <dbReference type="ARBA" id="ARBA00024056"/>
    </source>
</evidence>
<dbReference type="GO" id="GO:0005886">
    <property type="term" value="C:plasma membrane"/>
    <property type="evidence" value="ECO:0007669"/>
    <property type="project" value="UniProtKB-SubCell"/>
</dbReference>
<dbReference type="EMBL" id="JARKIE010000331">
    <property type="protein sequence ID" value="KAJ7653769.1"/>
    <property type="molecule type" value="Genomic_DNA"/>
</dbReference>
<dbReference type="GO" id="GO:0071555">
    <property type="term" value="P:cell wall organization"/>
    <property type="evidence" value="ECO:0007669"/>
    <property type="project" value="UniProtKB-KW"/>
</dbReference>
<dbReference type="GO" id="GO:0098552">
    <property type="term" value="C:side of membrane"/>
    <property type="evidence" value="ECO:0007669"/>
    <property type="project" value="UniProtKB-KW"/>
</dbReference>
<keyword evidence="6" id="KW-0472">Membrane</keyword>